<name>A0AAQ3S4L7_VIGMU</name>
<dbReference type="Proteomes" id="UP001374535">
    <property type="component" value="Chromosome 2"/>
</dbReference>
<dbReference type="Pfam" id="PF02171">
    <property type="entry name" value="Piwi"/>
    <property type="match status" value="1"/>
</dbReference>
<dbReference type="PROSITE" id="PS50822">
    <property type="entry name" value="PIWI"/>
    <property type="match status" value="1"/>
</dbReference>
<protein>
    <recommendedName>
        <fullName evidence="1">Piwi domain-containing protein</fullName>
    </recommendedName>
</protein>
<dbReference type="EMBL" id="CP144699">
    <property type="protein sequence ID" value="WVZ19179.1"/>
    <property type="molecule type" value="Genomic_DNA"/>
</dbReference>
<gene>
    <name evidence="2" type="ORF">V8G54_006501</name>
</gene>
<evidence type="ECO:0000259" key="1">
    <source>
        <dbReference type="PROSITE" id="PS50822"/>
    </source>
</evidence>
<evidence type="ECO:0000313" key="3">
    <source>
        <dbReference type="Proteomes" id="UP001374535"/>
    </source>
</evidence>
<reference evidence="2 3" key="1">
    <citation type="journal article" date="2023" name="Life. Sci Alliance">
        <title>Evolutionary insights into 3D genome organization and epigenetic landscape of Vigna mungo.</title>
        <authorList>
            <person name="Junaid A."/>
            <person name="Singh B."/>
            <person name="Bhatia S."/>
        </authorList>
    </citation>
    <scope>NUCLEOTIDE SEQUENCE [LARGE SCALE GENOMIC DNA]</scope>
    <source>
        <strain evidence="2">Urdbean</strain>
    </source>
</reference>
<keyword evidence="3" id="KW-1185">Reference proteome</keyword>
<dbReference type="SUPFAM" id="SSF53098">
    <property type="entry name" value="Ribonuclease H-like"/>
    <property type="match status" value="1"/>
</dbReference>
<dbReference type="InterPro" id="IPR003165">
    <property type="entry name" value="Piwi"/>
</dbReference>
<sequence length="141" mass="15877">MKGIIKQFSDVFEEDFHNKRSPPLVRVEKMLEFVQFKLPRLPQFLLCLLPDRKIFELYGNVYFSSLTVFYCLAYCITPQRVNDHYLTNVLLKINAKLGGLNSILGAKHAPSIPIVSRAPTIVIGMDVSHGSLGQTNIPSIA</sequence>
<dbReference type="InterPro" id="IPR012337">
    <property type="entry name" value="RNaseH-like_sf"/>
</dbReference>
<dbReference type="PANTHER" id="PTHR22891">
    <property type="entry name" value="EUKARYOTIC TRANSLATION INITIATION FACTOR 2C"/>
    <property type="match status" value="1"/>
</dbReference>
<dbReference type="GO" id="GO:0003676">
    <property type="term" value="F:nucleic acid binding"/>
    <property type="evidence" value="ECO:0007669"/>
    <property type="project" value="InterPro"/>
</dbReference>
<feature type="domain" description="Piwi" evidence="1">
    <location>
        <begin position="44"/>
        <end position="141"/>
    </location>
</feature>
<proteinExistence type="predicted"/>
<accession>A0AAQ3S4L7</accession>
<dbReference type="Gene3D" id="3.40.50.2300">
    <property type="match status" value="1"/>
</dbReference>
<dbReference type="AlphaFoldDB" id="A0AAQ3S4L7"/>
<evidence type="ECO:0000313" key="2">
    <source>
        <dbReference type="EMBL" id="WVZ19179.1"/>
    </source>
</evidence>
<organism evidence="2 3">
    <name type="scientific">Vigna mungo</name>
    <name type="common">Black gram</name>
    <name type="synonym">Phaseolus mungo</name>
    <dbReference type="NCBI Taxonomy" id="3915"/>
    <lineage>
        <taxon>Eukaryota</taxon>
        <taxon>Viridiplantae</taxon>
        <taxon>Streptophyta</taxon>
        <taxon>Embryophyta</taxon>
        <taxon>Tracheophyta</taxon>
        <taxon>Spermatophyta</taxon>
        <taxon>Magnoliopsida</taxon>
        <taxon>eudicotyledons</taxon>
        <taxon>Gunneridae</taxon>
        <taxon>Pentapetalae</taxon>
        <taxon>rosids</taxon>
        <taxon>fabids</taxon>
        <taxon>Fabales</taxon>
        <taxon>Fabaceae</taxon>
        <taxon>Papilionoideae</taxon>
        <taxon>50 kb inversion clade</taxon>
        <taxon>NPAAA clade</taxon>
        <taxon>indigoferoid/millettioid clade</taxon>
        <taxon>Phaseoleae</taxon>
        <taxon>Vigna</taxon>
    </lineage>
</organism>